<keyword evidence="3" id="KW-0328">Glycosyltransferase</keyword>
<dbReference type="InterPro" id="IPR029057">
    <property type="entry name" value="PRTase-like"/>
</dbReference>
<dbReference type="Gene3D" id="3.40.50.1820">
    <property type="entry name" value="alpha/beta hydrolase"/>
    <property type="match status" value="1"/>
</dbReference>
<dbReference type="EMBL" id="JARHTQ010000002">
    <property type="protein sequence ID" value="MDF2254894.1"/>
    <property type="molecule type" value="Genomic_DNA"/>
</dbReference>
<proteinExistence type="predicted"/>
<dbReference type="Pfam" id="PF00156">
    <property type="entry name" value="Pribosyltran"/>
    <property type="match status" value="1"/>
</dbReference>
<gene>
    <name evidence="3" type="ORF">P2L57_03855</name>
</gene>
<dbReference type="InterPro" id="IPR002925">
    <property type="entry name" value="Dienelactn_hydro"/>
</dbReference>
<evidence type="ECO:0000259" key="1">
    <source>
        <dbReference type="Pfam" id="PF00156"/>
    </source>
</evidence>
<dbReference type="Pfam" id="PF01738">
    <property type="entry name" value="DLH"/>
    <property type="match status" value="1"/>
</dbReference>
<evidence type="ECO:0000259" key="2">
    <source>
        <dbReference type="Pfam" id="PF01738"/>
    </source>
</evidence>
<feature type="domain" description="Dienelactone hydrolase" evidence="2">
    <location>
        <begin position="244"/>
        <end position="421"/>
    </location>
</feature>
<dbReference type="Gene3D" id="3.40.50.2020">
    <property type="match status" value="1"/>
</dbReference>
<dbReference type="CDD" id="cd06223">
    <property type="entry name" value="PRTases_typeI"/>
    <property type="match status" value="1"/>
</dbReference>
<keyword evidence="3" id="KW-0808">Transferase</keyword>
<keyword evidence="4" id="KW-1185">Reference proteome</keyword>
<feature type="domain" description="Phosphoribosyltransferase" evidence="1">
    <location>
        <begin position="7"/>
        <end position="188"/>
    </location>
</feature>
<evidence type="ECO:0000313" key="4">
    <source>
        <dbReference type="Proteomes" id="UP001220022"/>
    </source>
</evidence>
<organism evidence="3 4">
    <name type="scientific">Streptantibioticus ferralitis</name>
    <dbReference type="NCBI Taxonomy" id="236510"/>
    <lineage>
        <taxon>Bacteria</taxon>
        <taxon>Bacillati</taxon>
        <taxon>Actinomycetota</taxon>
        <taxon>Actinomycetes</taxon>
        <taxon>Kitasatosporales</taxon>
        <taxon>Streptomycetaceae</taxon>
        <taxon>Streptantibioticus</taxon>
    </lineage>
</organism>
<sequence>MYFYDRLDAGRRLAERLVHLRGTDVVVLGLPRGGVPVAAHVAEALNAPLDVCVVRKLGAPFQPELAMGAIGEGGVRVINDEVVGLERVSDEELAEVEERERAELARRASQYRGDRPRLDIGGRTVIVIDDGIATGATARAACRIARAQGAARVILAVPVAPPDRIVPMRQDADELVCLETPHDFFGVGQFYADFSQTTDEEVMDCLARAAERGGALGAASSPSHDHEPYDGEVEIRAGSAQLAGRLTVPAGATGMVVFAHGSGSSRHSPRNRLVASVLNQAGLATLLFDLLTRDEEVDRANVFDTVLLARRLTDTTKWLRERPEVRGLPLGYFGASTGAAAALWAAAEPDAQIYAVVSRGGRPDLAGPRLSAVTSPTLLIVGGQDHEVLALNRQAQARMRCESRLAVVPGATHLFDEAGTLEQAAELAKDWFLGHLAAAPGAAAG</sequence>
<evidence type="ECO:0000313" key="3">
    <source>
        <dbReference type="EMBL" id="MDF2254894.1"/>
    </source>
</evidence>
<dbReference type="InterPro" id="IPR000836">
    <property type="entry name" value="PRTase_dom"/>
</dbReference>
<dbReference type="GO" id="GO:0016757">
    <property type="term" value="F:glycosyltransferase activity"/>
    <property type="evidence" value="ECO:0007669"/>
    <property type="project" value="UniProtKB-KW"/>
</dbReference>
<dbReference type="SUPFAM" id="SSF53271">
    <property type="entry name" value="PRTase-like"/>
    <property type="match status" value="1"/>
</dbReference>
<name>A0ABT5YTK9_9ACTN</name>
<comment type="caution">
    <text evidence="3">The sequence shown here is derived from an EMBL/GenBank/DDBJ whole genome shotgun (WGS) entry which is preliminary data.</text>
</comment>
<accession>A0ABT5YTK9</accession>
<dbReference type="Gene3D" id="3.30.1310.20">
    <property type="entry name" value="PRTase-like"/>
    <property type="match status" value="1"/>
</dbReference>
<dbReference type="RefSeq" id="WP_275808172.1">
    <property type="nucleotide sequence ID" value="NZ_BAAANM010000008.1"/>
</dbReference>
<dbReference type="SUPFAM" id="SSF53474">
    <property type="entry name" value="alpha/beta-Hydrolases"/>
    <property type="match status" value="1"/>
</dbReference>
<protein>
    <submittedName>
        <fullName evidence="3">Phosphoribosyltransferase family protein</fullName>
    </submittedName>
</protein>
<dbReference type="Proteomes" id="UP001220022">
    <property type="component" value="Unassembled WGS sequence"/>
</dbReference>
<dbReference type="InterPro" id="IPR029058">
    <property type="entry name" value="AB_hydrolase_fold"/>
</dbReference>
<reference evidence="3 4" key="1">
    <citation type="submission" date="2023-03" db="EMBL/GenBank/DDBJ databases">
        <title>Draft genome sequence of type strain Streptomyces ferralitis JCM 14344.</title>
        <authorList>
            <person name="Klaysubun C."/>
            <person name="Duangmal K."/>
        </authorList>
    </citation>
    <scope>NUCLEOTIDE SEQUENCE [LARGE SCALE GENOMIC DNA]</scope>
    <source>
        <strain evidence="3 4">JCM 14344</strain>
    </source>
</reference>